<dbReference type="Proteomes" id="UP000614811">
    <property type="component" value="Unassembled WGS sequence"/>
</dbReference>
<protein>
    <submittedName>
        <fullName evidence="1">Uncharacterized protein</fullName>
    </submittedName>
</protein>
<gene>
    <name evidence="1" type="ORF">GCM10008090_28570</name>
</gene>
<organism evidence="1 2">
    <name type="scientific">Arenicella chitinivorans</name>
    <dbReference type="NCBI Taxonomy" id="1329800"/>
    <lineage>
        <taxon>Bacteria</taxon>
        <taxon>Pseudomonadati</taxon>
        <taxon>Pseudomonadota</taxon>
        <taxon>Gammaproteobacteria</taxon>
        <taxon>Arenicellales</taxon>
        <taxon>Arenicellaceae</taxon>
        <taxon>Arenicella</taxon>
    </lineage>
</organism>
<dbReference type="EMBL" id="BMXA01000006">
    <property type="protein sequence ID" value="GHA17171.1"/>
    <property type="molecule type" value="Genomic_DNA"/>
</dbReference>
<proteinExistence type="predicted"/>
<evidence type="ECO:0000313" key="2">
    <source>
        <dbReference type="Proteomes" id="UP000614811"/>
    </source>
</evidence>
<dbReference type="AlphaFoldDB" id="A0A918VPF9"/>
<reference evidence="1" key="2">
    <citation type="submission" date="2020-09" db="EMBL/GenBank/DDBJ databases">
        <authorList>
            <person name="Sun Q."/>
            <person name="Kim S."/>
        </authorList>
    </citation>
    <scope>NUCLEOTIDE SEQUENCE</scope>
    <source>
        <strain evidence="1">KCTC 12711</strain>
    </source>
</reference>
<evidence type="ECO:0000313" key="1">
    <source>
        <dbReference type="EMBL" id="GHA17171.1"/>
    </source>
</evidence>
<dbReference type="RefSeq" id="WP_189402385.1">
    <property type="nucleotide sequence ID" value="NZ_BMXA01000006.1"/>
</dbReference>
<name>A0A918VPF9_9GAMM</name>
<reference evidence="1" key="1">
    <citation type="journal article" date="2014" name="Int. J. Syst. Evol. Microbiol.">
        <title>Complete genome sequence of Corynebacterium casei LMG S-19264T (=DSM 44701T), isolated from a smear-ripened cheese.</title>
        <authorList>
            <consortium name="US DOE Joint Genome Institute (JGI-PGF)"/>
            <person name="Walter F."/>
            <person name="Albersmeier A."/>
            <person name="Kalinowski J."/>
            <person name="Ruckert C."/>
        </authorList>
    </citation>
    <scope>NUCLEOTIDE SEQUENCE</scope>
    <source>
        <strain evidence="1">KCTC 12711</strain>
    </source>
</reference>
<comment type="caution">
    <text evidence="1">The sequence shown here is derived from an EMBL/GenBank/DDBJ whole genome shotgun (WGS) entry which is preliminary data.</text>
</comment>
<keyword evidence="2" id="KW-1185">Reference proteome</keyword>
<sequence length="68" mass="7508">MSHQVFVPVTDDLIYNHPEQIEGPLVPYTVGMECHEWLSIEINPDETIPVVSAAASARTANLRLAYSA</sequence>
<accession>A0A918VPF9</accession>